<dbReference type="EMBL" id="UYRT01099495">
    <property type="protein sequence ID" value="VDN42175.1"/>
    <property type="molecule type" value="Genomic_DNA"/>
</dbReference>
<reference evidence="1 2" key="2">
    <citation type="submission" date="2018-11" db="EMBL/GenBank/DDBJ databases">
        <authorList>
            <consortium name="Pathogen Informatics"/>
        </authorList>
    </citation>
    <scope>NUCLEOTIDE SEQUENCE [LARGE SCALE GENOMIC DNA]</scope>
</reference>
<protein>
    <submittedName>
        <fullName evidence="1 3">Uncharacterized protein</fullName>
    </submittedName>
</protein>
<keyword evidence="2" id="KW-1185">Reference proteome</keyword>
<proteinExistence type="predicted"/>
<dbReference type="Proteomes" id="UP000271098">
    <property type="component" value="Unassembled WGS sequence"/>
</dbReference>
<organism evidence="3">
    <name type="scientific">Gongylonema pulchrum</name>
    <dbReference type="NCBI Taxonomy" id="637853"/>
    <lineage>
        <taxon>Eukaryota</taxon>
        <taxon>Metazoa</taxon>
        <taxon>Ecdysozoa</taxon>
        <taxon>Nematoda</taxon>
        <taxon>Chromadorea</taxon>
        <taxon>Rhabditida</taxon>
        <taxon>Spirurina</taxon>
        <taxon>Spiruromorpha</taxon>
        <taxon>Spiruroidea</taxon>
        <taxon>Gongylonematidae</taxon>
        <taxon>Gongylonema</taxon>
    </lineage>
</organism>
<sequence>MATEPTVCHFHRQAGDDTALGFVDDFVVVDDDNVDNYAPVDEVADVDFEGDHAAGSSLECAVDEFVADNDFDDASNLAE</sequence>
<evidence type="ECO:0000313" key="3">
    <source>
        <dbReference type="WBParaSite" id="GPUH_0002396901-mRNA-1"/>
    </source>
</evidence>
<accession>A0A183ESJ8</accession>
<gene>
    <name evidence="1" type="ORF">GPUH_LOCUS23939</name>
</gene>
<dbReference type="WBParaSite" id="GPUH_0002396901-mRNA-1">
    <property type="protein sequence ID" value="GPUH_0002396901-mRNA-1"/>
    <property type="gene ID" value="GPUH_0002396901"/>
</dbReference>
<evidence type="ECO:0000313" key="1">
    <source>
        <dbReference type="EMBL" id="VDN42175.1"/>
    </source>
</evidence>
<evidence type="ECO:0000313" key="2">
    <source>
        <dbReference type="Proteomes" id="UP000271098"/>
    </source>
</evidence>
<dbReference type="AlphaFoldDB" id="A0A183ESJ8"/>
<reference evidence="3" key="1">
    <citation type="submission" date="2016-06" db="UniProtKB">
        <authorList>
            <consortium name="WormBaseParasite"/>
        </authorList>
    </citation>
    <scope>IDENTIFICATION</scope>
</reference>
<name>A0A183ESJ8_9BILA</name>